<dbReference type="InterPro" id="IPR002156">
    <property type="entry name" value="RNaseH_domain"/>
</dbReference>
<sequence>MEKRRLRGDLIALYNYLKGSCSQLGVRLFSCVTSDRTRGNSFKLCLKDQPLKDTEVTRFVDGSSFVQQGQLKVGYAVTTYQGIIEAQPLPAGASAQKAEIIALMRALKLAKGKRANIWSDSKHAFGVVHTCGAMWKGTGLLTT</sequence>
<protein>
    <recommendedName>
        <fullName evidence="1">RNase H type-1 domain-containing protein</fullName>
    </recommendedName>
</protein>
<dbReference type="Pfam" id="PF00075">
    <property type="entry name" value="RNase_H"/>
    <property type="match status" value="1"/>
</dbReference>
<dbReference type="Ensembl" id="ENSGALT00010023166.1">
    <property type="protein sequence ID" value="ENSGALP00010013403.1"/>
    <property type="gene ID" value="ENSGALG00010009702.1"/>
</dbReference>
<dbReference type="PROSITE" id="PS50879">
    <property type="entry name" value="RNASE_H_1"/>
    <property type="match status" value="1"/>
</dbReference>
<dbReference type="InterPro" id="IPR036397">
    <property type="entry name" value="RNaseH_sf"/>
</dbReference>
<organism evidence="2 3">
    <name type="scientific">Gallus gallus</name>
    <name type="common">Chicken</name>
    <dbReference type="NCBI Taxonomy" id="9031"/>
    <lineage>
        <taxon>Eukaryota</taxon>
        <taxon>Metazoa</taxon>
        <taxon>Chordata</taxon>
        <taxon>Craniata</taxon>
        <taxon>Vertebrata</taxon>
        <taxon>Euteleostomi</taxon>
        <taxon>Archelosauria</taxon>
        <taxon>Archosauria</taxon>
        <taxon>Dinosauria</taxon>
        <taxon>Saurischia</taxon>
        <taxon>Theropoda</taxon>
        <taxon>Coelurosauria</taxon>
        <taxon>Aves</taxon>
        <taxon>Neognathae</taxon>
        <taxon>Galloanserae</taxon>
        <taxon>Galliformes</taxon>
        <taxon>Phasianidae</taxon>
        <taxon>Phasianinae</taxon>
        <taxon>Gallus</taxon>
    </lineage>
</organism>
<dbReference type="GO" id="GO:0004523">
    <property type="term" value="F:RNA-DNA hybrid ribonuclease activity"/>
    <property type="evidence" value="ECO:0007669"/>
    <property type="project" value="InterPro"/>
</dbReference>
<dbReference type="GeneTree" id="ENSGT01070000254195"/>
<evidence type="ECO:0000259" key="1">
    <source>
        <dbReference type="PROSITE" id="PS50879"/>
    </source>
</evidence>
<evidence type="ECO:0000313" key="3">
    <source>
        <dbReference type="Proteomes" id="UP000000539"/>
    </source>
</evidence>
<dbReference type="InterPro" id="IPR012337">
    <property type="entry name" value="RNaseH-like_sf"/>
</dbReference>
<proteinExistence type="predicted"/>
<accession>A0A8V0YBT5</accession>
<dbReference type="Gene3D" id="3.30.420.10">
    <property type="entry name" value="Ribonuclease H-like superfamily/Ribonuclease H"/>
    <property type="match status" value="1"/>
</dbReference>
<dbReference type="Ensembl" id="ENSGALT00010023163.1">
    <property type="protein sequence ID" value="ENSGALP00010013400.1"/>
    <property type="gene ID" value="ENSGALG00010009702.1"/>
</dbReference>
<dbReference type="SUPFAM" id="SSF53098">
    <property type="entry name" value="Ribonuclease H-like"/>
    <property type="match status" value="1"/>
</dbReference>
<dbReference type="AlphaFoldDB" id="A0A8V0YBT5"/>
<dbReference type="Proteomes" id="UP000000539">
    <property type="component" value="Chromosome 6"/>
</dbReference>
<dbReference type="GO" id="GO:0003676">
    <property type="term" value="F:nucleic acid binding"/>
    <property type="evidence" value="ECO:0007669"/>
    <property type="project" value="InterPro"/>
</dbReference>
<feature type="domain" description="RNase H type-1" evidence="1">
    <location>
        <begin position="52"/>
        <end position="143"/>
    </location>
</feature>
<reference evidence="2" key="1">
    <citation type="submission" date="2020-11" db="EMBL/GenBank/DDBJ databases">
        <title>Gallus gallus (Chicken) genome, bGalGal1, GRCg7b, maternal haplotype autosomes + Z &amp; W.</title>
        <authorList>
            <person name="Warren W."/>
            <person name="Formenti G."/>
            <person name="Fedrigo O."/>
            <person name="Haase B."/>
            <person name="Mountcastle J."/>
            <person name="Balacco J."/>
            <person name="Tracey A."/>
            <person name="Schneider V."/>
            <person name="Okimoto R."/>
            <person name="Cheng H."/>
            <person name="Hawken R."/>
            <person name="Howe K."/>
            <person name="Jarvis E.D."/>
        </authorList>
    </citation>
    <scope>NUCLEOTIDE SEQUENCE [LARGE SCALE GENOMIC DNA]</scope>
    <source>
        <strain evidence="2">Broiler</strain>
    </source>
</reference>
<evidence type="ECO:0000313" key="2">
    <source>
        <dbReference type="Ensembl" id="ENSGALP00010013403.1"/>
    </source>
</evidence>
<reference evidence="2" key="2">
    <citation type="submission" date="2025-05" db="UniProtKB">
        <authorList>
            <consortium name="Ensembl"/>
        </authorList>
    </citation>
    <scope>IDENTIFICATION</scope>
    <source>
        <strain evidence="2">broiler</strain>
    </source>
</reference>
<name>A0A8V0YBT5_CHICK</name>
<keyword evidence="3" id="KW-1185">Reference proteome</keyword>